<evidence type="ECO:0000313" key="2">
    <source>
        <dbReference type="Proteomes" id="UP000566995"/>
    </source>
</evidence>
<dbReference type="RefSeq" id="WP_184595886.1">
    <property type="nucleotide sequence ID" value="NZ_JACHLI010000032.1"/>
</dbReference>
<dbReference type="AlphaFoldDB" id="A0A7W7KR03"/>
<protein>
    <submittedName>
        <fullName evidence="1">Uncharacterized protein</fullName>
    </submittedName>
</protein>
<name>A0A7W7KR03_PSENT</name>
<evidence type="ECO:0000313" key="1">
    <source>
        <dbReference type="EMBL" id="MBB4866908.1"/>
    </source>
</evidence>
<gene>
    <name evidence="1" type="ORF">HNP46_005815</name>
</gene>
<sequence length="177" mass="20516">MRYQFIESQAGIRYQVGWSLNEPITEFERLKDAVAYISSNKAKRNRAWGWIKRVKWVKENGKSRSDRTHVFRSNGEMLQLYQAPINHRHRMGLSDRLNQLPLTTKPVESPSLKAEIDDAAWAVARLGMHEAAHFIHEQLRLLNERDIKERRRQSRIDMVKAVLSACKSGLTFSKSGA</sequence>
<dbReference type="EMBL" id="JACHLI010000032">
    <property type="protein sequence ID" value="MBB4866908.1"/>
    <property type="molecule type" value="Genomic_DNA"/>
</dbReference>
<reference evidence="1 2" key="1">
    <citation type="submission" date="2020-08" db="EMBL/GenBank/DDBJ databases">
        <title>Functional genomics of gut bacteria from endangered species of beetles.</title>
        <authorList>
            <person name="Carlos-Shanley C."/>
        </authorList>
    </citation>
    <scope>NUCLEOTIDE SEQUENCE [LARGE SCALE GENOMIC DNA]</scope>
    <source>
        <strain evidence="1 2">S00179</strain>
    </source>
</reference>
<dbReference type="Proteomes" id="UP000566995">
    <property type="component" value="Unassembled WGS sequence"/>
</dbReference>
<comment type="caution">
    <text evidence="1">The sequence shown here is derived from an EMBL/GenBank/DDBJ whole genome shotgun (WGS) entry which is preliminary data.</text>
</comment>
<accession>A0A7W7KR03</accession>
<proteinExistence type="predicted"/>
<organism evidence="1 2">
    <name type="scientific">Pseudomonas nitroreducens</name>
    <dbReference type="NCBI Taxonomy" id="46680"/>
    <lineage>
        <taxon>Bacteria</taxon>
        <taxon>Pseudomonadati</taxon>
        <taxon>Pseudomonadota</taxon>
        <taxon>Gammaproteobacteria</taxon>
        <taxon>Pseudomonadales</taxon>
        <taxon>Pseudomonadaceae</taxon>
        <taxon>Pseudomonas</taxon>
    </lineage>
</organism>